<gene>
    <name evidence="4" type="ORF">MES4922_470028</name>
</gene>
<evidence type="ECO:0000256" key="1">
    <source>
        <dbReference type="ARBA" id="ARBA00023125"/>
    </source>
</evidence>
<proteinExistence type="predicted"/>
<sequence>MLPAALLPRPFGSAKGHCNFLRRVYHIDMNVSRQPAAMSDDAGSGAARGPRARTRRLMLETATRLMQAGATPSVSEVAEAAEVSRATAYRYFPSQAALVQAVVDEGLGPILIWKSASADPERRVAELFDTAMPRIEAFEATFKAALKLSLDQWARRQAGTLDGEPAFTRGHRIDLLKDAIAPLKHRLPPREFKRLAQALSLIFGVEVLIVLKDIWGLDSRKMMSVAQWAAGALVRAAVMESMTGGDRSAPATAEE</sequence>
<feature type="domain" description="HTH tetR-type" evidence="3">
    <location>
        <begin position="52"/>
        <end position="110"/>
    </location>
</feature>
<accession>A0ABM9EA93</accession>
<dbReference type="Gene3D" id="1.10.357.10">
    <property type="entry name" value="Tetracycline Repressor, domain 2"/>
    <property type="match status" value="1"/>
</dbReference>
<evidence type="ECO:0000259" key="3">
    <source>
        <dbReference type="PROSITE" id="PS50977"/>
    </source>
</evidence>
<name>A0ABM9EA93_9HYPH</name>
<comment type="caution">
    <text evidence="4">The sequence shown here is derived from an EMBL/GenBank/DDBJ whole genome shotgun (WGS) entry which is preliminary data.</text>
</comment>
<keyword evidence="1 2" id="KW-0238">DNA-binding</keyword>
<dbReference type="InterPro" id="IPR001647">
    <property type="entry name" value="HTH_TetR"/>
</dbReference>
<reference evidence="4" key="1">
    <citation type="submission" date="2022-03" db="EMBL/GenBank/DDBJ databases">
        <authorList>
            <person name="Brunel B."/>
        </authorList>
    </citation>
    <scope>NUCLEOTIDE SEQUENCE</scope>
    <source>
        <strain evidence="4">STM4922sample</strain>
    </source>
</reference>
<feature type="DNA-binding region" description="H-T-H motif" evidence="2">
    <location>
        <begin position="73"/>
        <end position="92"/>
    </location>
</feature>
<evidence type="ECO:0000313" key="5">
    <source>
        <dbReference type="Proteomes" id="UP001152604"/>
    </source>
</evidence>
<protein>
    <submittedName>
        <fullName evidence="4">Transcriptional regulator, TetR family</fullName>
    </submittedName>
</protein>
<keyword evidence="5" id="KW-1185">Reference proteome</keyword>
<dbReference type="InterPro" id="IPR009057">
    <property type="entry name" value="Homeodomain-like_sf"/>
</dbReference>
<dbReference type="SUPFAM" id="SSF46689">
    <property type="entry name" value="Homeodomain-like"/>
    <property type="match status" value="1"/>
</dbReference>
<dbReference type="Pfam" id="PF00440">
    <property type="entry name" value="TetR_N"/>
    <property type="match status" value="1"/>
</dbReference>
<dbReference type="PROSITE" id="PS50977">
    <property type="entry name" value="HTH_TETR_2"/>
    <property type="match status" value="1"/>
</dbReference>
<dbReference type="Proteomes" id="UP001152604">
    <property type="component" value="Unassembled WGS sequence"/>
</dbReference>
<evidence type="ECO:0000256" key="2">
    <source>
        <dbReference type="PROSITE-ProRule" id="PRU00335"/>
    </source>
</evidence>
<organism evidence="4 5">
    <name type="scientific">Mesorhizobium ventifaucium</name>
    <dbReference type="NCBI Taxonomy" id="666020"/>
    <lineage>
        <taxon>Bacteria</taxon>
        <taxon>Pseudomonadati</taxon>
        <taxon>Pseudomonadota</taxon>
        <taxon>Alphaproteobacteria</taxon>
        <taxon>Hyphomicrobiales</taxon>
        <taxon>Phyllobacteriaceae</taxon>
        <taxon>Mesorhizobium</taxon>
    </lineage>
</organism>
<dbReference type="EMBL" id="CAKXZS010000042">
    <property type="protein sequence ID" value="CAH2406187.1"/>
    <property type="molecule type" value="Genomic_DNA"/>
</dbReference>
<evidence type="ECO:0000313" key="4">
    <source>
        <dbReference type="EMBL" id="CAH2406187.1"/>
    </source>
</evidence>